<dbReference type="GO" id="GO:0047938">
    <property type="term" value="F:glucose-6-phosphate 1-epimerase activity"/>
    <property type="evidence" value="ECO:0007669"/>
    <property type="project" value="UniProtKB-UniRule"/>
</dbReference>
<evidence type="ECO:0000256" key="4">
    <source>
        <dbReference type="PIRNR" id="PIRNR016020"/>
    </source>
</evidence>
<comment type="caution">
    <text evidence="6">The sequence shown here is derived from an EMBL/GenBank/DDBJ whole genome shotgun (WGS) entry which is preliminary data.</text>
</comment>
<dbReference type="OrthoDB" id="9790727at2"/>
<keyword evidence="7" id="KW-1185">Reference proteome</keyword>
<gene>
    <name evidence="6" type="ORF">BJN45_08585</name>
</gene>
<evidence type="ECO:0000256" key="3">
    <source>
        <dbReference type="ARBA" id="ARBA00023235"/>
    </source>
</evidence>
<dbReference type="EC" id="5.1.3.15" evidence="4"/>
<evidence type="ECO:0000313" key="7">
    <source>
        <dbReference type="Proteomes" id="UP000187526"/>
    </source>
</evidence>
<dbReference type="GO" id="GO:0005975">
    <property type="term" value="P:carbohydrate metabolic process"/>
    <property type="evidence" value="ECO:0007669"/>
    <property type="project" value="InterPro"/>
</dbReference>
<feature type="active site" evidence="5">
    <location>
        <position position="257"/>
    </location>
</feature>
<sequence length="282" mass="31081">MKTGIEDIEFHGIPALRLLGPQGSSAVISKLGAQVLSWITPDGRERLYLSDKAVFDGSVAIRGGVPVCFPQFSDRGDLPKHGLVRTRVWSESARRSGDDYALVTLETGDDDTTRALWPHAFRLELTAMIEADRLDLELCVVNTGTAAFEFTGALHTYVRVVQVEDAALEGLYGHDYRDAANGNRVVNESGTELAVDSETDRVYRRVRRPQLLRAGNLSLGIQQQGFPDVVVWNPWVEKCAALADMPADGWRHMLCIEAAAADDRQEVAAGDEWYGRQTLVVV</sequence>
<dbReference type="PIRSF" id="PIRSF016020">
    <property type="entry name" value="PHexose_mutarotase"/>
    <property type="match status" value="1"/>
</dbReference>
<name>A0A1R1I948_9RHOO</name>
<dbReference type="EMBL" id="MTHD01000002">
    <property type="protein sequence ID" value="OMG55187.1"/>
    <property type="molecule type" value="Genomic_DNA"/>
</dbReference>
<feature type="active site" evidence="5">
    <location>
        <position position="155"/>
    </location>
</feature>
<dbReference type="AlphaFoldDB" id="A0A1R1I948"/>
<evidence type="ECO:0000256" key="1">
    <source>
        <dbReference type="ARBA" id="ARBA00001096"/>
    </source>
</evidence>
<comment type="catalytic activity">
    <reaction evidence="1">
        <text>alpha-D-glucose 6-phosphate = beta-D-glucose 6-phosphate</text>
        <dbReference type="Rhea" id="RHEA:16249"/>
        <dbReference type="ChEBI" id="CHEBI:58225"/>
        <dbReference type="ChEBI" id="CHEBI:58247"/>
        <dbReference type="EC" id="5.1.3.15"/>
    </reaction>
</comment>
<accession>A0A1R1I948</accession>
<proteinExistence type="inferred from homology"/>
<dbReference type="Pfam" id="PF01263">
    <property type="entry name" value="Aldose_epim"/>
    <property type="match status" value="1"/>
</dbReference>
<dbReference type="PANTHER" id="PTHR11122">
    <property type="entry name" value="APOSPORY-ASSOCIATED PROTEIN C-RELATED"/>
    <property type="match status" value="1"/>
</dbReference>
<dbReference type="SUPFAM" id="SSF74650">
    <property type="entry name" value="Galactose mutarotase-like"/>
    <property type="match status" value="1"/>
</dbReference>
<protein>
    <recommendedName>
        <fullName evidence="4">Putative glucose-6-phosphate 1-epimerase</fullName>
        <ecNumber evidence="4">5.1.3.15</ecNumber>
    </recommendedName>
</protein>
<evidence type="ECO:0000256" key="2">
    <source>
        <dbReference type="ARBA" id="ARBA00005866"/>
    </source>
</evidence>
<dbReference type="STRING" id="418702.BJN45_08585"/>
<dbReference type="InterPro" id="IPR025532">
    <property type="entry name" value="G6P_1-epimerase"/>
</dbReference>
<evidence type="ECO:0000313" key="6">
    <source>
        <dbReference type="EMBL" id="OMG55187.1"/>
    </source>
</evidence>
<dbReference type="CDD" id="cd09020">
    <property type="entry name" value="D-hex-6-P-epi_like"/>
    <property type="match status" value="1"/>
</dbReference>
<dbReference type="InterPro" id="IPR011013">
    <property type="entry name" value="Gal_mutarotase_sf_dom"/>
</dbReference>
<comment type="similarity">
    <text evidence="2 4">Belongs to the glucose-6-phosphate 1-epimerase family.</text>
</comment>
<evidence type="ECO:0000256" key="5">
    <source>
        <dbReference type="PIRSR" id="PIRSR016020-1"/>
    </source>
</evidence>
<dbReference type="Proteomes" id="UP000187526">
    <property type="component" value="Unassembled WGS sequence"/>
</dbReference>
<dbReference type="RefSeq" id="WP_076094004.1">
    <property type="nucleotide sequence ID" value="NZ_MTHD01000002.1"/>
</dbReference>
<dbReference type="PANTHER" id="PTHR11122:SF13">
    <property type="entry name" value="GLUCOSE-6-PHOSPHATE 1-EPIMERASE"/>
    <property type="match status" value="1"/>
</dbReference>
<dbReference type="GO" id="GO:0005737">
    <property type="term" value="C:cytoplasm"/>
    <property type="evidence" value="ECO:0007669"/>
    <property type="project" value="TreeGrafter"/>
</dbReference>
<dbReference type="Gene3D" id="2.70.98.10">
    <property type="match status" value="1"/>
</dbReference>
<keyword evidence="3 4" id="KW-0413">Isomerase</keyword>
<dbReference type="GO" id="GO:0030246">
    <property type="term" value="F:carbohydrate binding"/>
    <property type="evidence" value="ECO:0007669"/>
    <property type="project" value="UniProtKB-UniRule"/>
</dbReference>
<dbReference type="InterPro" id="IPR014718">
    <property type="entry name" value="GH-type_carb-bd"/>
</dbReference>
<organism evidence="6 7">
    <name type="scientific">Azonexus hydrophilus</name>
    <dbReference type="NCBI Taxonomy" id="418702"/>
    <lineage>
        <taxon>Bacteria</taxon>
        <taxon>Pseudomonadati</taxon>
        <taxon>Pseudomonadota</taxon>
        <taxon>Betaproteobacteria</taxon>
        <taxon>Rhodocyclales</taxon>
        <taxon>Azonexaceae</taxon>
        <taxon>Azonexus</taxon>
    </lineage>
</organism>
<dbReference type="InterPro" id="IPR008183">
    <property type="entry name" value="Aldose_1/G6P_1-epimerase"/>
</dbReference>
<reference evidence="6 7" key="1">
    <citation type="submission" date="2016-10" db="EMBL/GenBank/DDBJ databases">
        <title>Alkaliphiles isolated from bioreactors.</title>
        <authorList>
            <person name="Salah Z."/>
            <person name="Rout S.P."/>
            <person name="Humphreys P.N."/>
        </authorList>
    </citation>
    <scope>NUCLEOTIDE SEQUENCE [LARGE SCALE GENOMIC DNA]</scope>
    <source>
        <strain evidence="6 7">ZS02</strain>
    </source>
</reference>